<gene>
    <name evidence="1" type="ORF">PoMZ_06190</name>
</gene>
<dbReference type="Proteomes" id="UP000294847">
    <property type="component" value="Chromosome 6"/>
</dbReference>
<organism evidence="1 2">
    <name type="scientific">Pyricularia oryzae</name>
    <name type="common">Rice blast fungus</name>
    <name type="synonym">Magnaporthe oryzae</name>
    <dbReference type="NCBI Taxonomy" id="318829"/>
    <lineage>
        <taxon>Eukaryota</taxon>
        <taxon>Fungi</taxon>
        <taxon>Dikarya</taxon>
        <taxon>Ascomycota</taxon>
        <taxon>Pezizomycotina</taxon>
        <taxon>Sordariomycetes</taxon>
        <taxon>Sordariomycetidae</taxon>
        <taxon>Magnaporthales</taxon>
        <taxon>Pyriculariaceae</taxon>
        <taxon>Pyricularia</taxon>
    </lineage>
</organism>
<proteinExistence type="predicted"/>
<evidence type="ECO:0000313" key="2">
    <source>
        <dbReference type="Proteomes" id="UP000294847"/>
    </source>
</evidence>
<accession>A0A4P7NQK8</accession>
<dbReference type="AlphaFoldDB" id="A0A4P7NQK8"/>
<name>A0A4P7NQK8_PYROR</name>
<reference evidence="1 2" key="1">
    <citation type="journal article" date="2019" name="Mol. Biol. Evol.">
        <title>Blast fungal genomes show frequent chromosomal changes, gene gains and losses, and effector gene turnover.</title>
        <authorList>
            <person name="Gomez Luciano L.B."/>
            <person name="Jason Tsai I."/>
            <person name="Chuma I."/>
            <person name="Tosa Y."/>
            <person name="Chen Y.H."/>
            <person name="Li J.Y."/>
            <person name="Li M.Y."/>
            <person name="Jade Lu M.Y."/>
            <person name="Nakayashiki H."/>
            <person name="Li W.H."/>
        </authorList>
    </citation>
    <scope>NUCLEOTIDE SEQUENCE [LARGE SCALE GENOMIC DNA]</scope>
    <source>
        <strain evidence="1">MZ5-1-6</strain>
    </source>
</reference>
<evidence type="ECO:0000313" key="1">
    <source>
        <dbReference type="EMBL" id="QBZ64492.1"/>
    </source>
</evidence>
<sequence length="65" mass="7238">MHSLLISTASPGSPATSRLNFGYHLAFGACKSGHKFQLFYTKNNVLHICYIITSNLKDPWVVGHF</sequence>
<dbReference type="EMBL" id="CP034209">
    <property type="protein sequence ID" value="QBZ64492.1"/>
    <property type="molecule type" value="Genomic_DNA"/>
</dbReference>
<protein>
    <submittedName>
        <fullName evidence="1">Uncharacterized protein</fullName>
    </submittedName>
</protein>